<feature type="region of interest" description="Disordered" evidence="1">
    <location>
        <begin position="1"/>
        <end position="47"/>
    </location>
</feature>
<comment type="caution">
    <text evidence="2">The sequence shown here is derived from an EMBL/GenBank/DDBJ whole genome shotgun (WGS) entry which is preliminary data.</text>
</comment>
<evidence type="ECO:0000313" key="2">
    <source>
        <dbReference type="EMBL" id="KAK8556721.1"/>
    </source>
</evidence>
<sequence>MPAVEERQTQEHNSETDRSGLNDDAQVTRTRRPVTGTRRERGVMGAAKPPRLAADFVGRLRQMIAMQAR</sequence>
<dbReference type="EMBL" id="JBBPBM010000017">
    <property type="protein sequence ID" value="KAK8556721.1"/>
    <property type="molecule type" value="Genomic_DNA"/>
</dbReference>
<evidence type="ECO:0000313" key="3">
    <source>
        <dbReference type="Proteomes" id="UP001472677"/>
    </source>
</evidence>
<accession>A0ABR2ECP4</accession>
<protein>
    <submittedName>
        <fullName evidence="2">Uncharacterized protein</fullName>
    </submittedName>
</protein>
<dbReference type="Proteomes" id="UP001472677">
    <property type="component" value="Unassembled WGS sequence"/>
</dbReference>
<organism evidence="2 3">
    <name type="scientific">Hibiscus sabdariffa</name>
    <name type="common">roselle</name>
    <dbReference type="NCBI Taxonomy" id="183260"/>
    <lineage>
        <taxon>Eukaryota</taxon>
        <taxon>Viridiplantae</taxon>
        <taxon>Streptophyta</taxon>
        <taxon>Embryophyta</taxon>
        <taxon>Tracheophyta</taxon>
        <taxon>Spermatophyta</taxon>
        <taxon>Magnoliopsida</taxon>
        <taxon>eudicotyledons</taxon>
        <taxon>Gunneridae</taxon>
        <taxon>Pentapetalae</taxon>
        <taxon>rosids</taxon>
        <taxon>malvids</taxon>
        <taxon>Malvales</taxon>
        <taxon>Malvaceae</taxon>
        <taxon>Malvoideae</taxon>
        <taxon>Hibiscus</taxon>
    </lineage>
</organism>
<name>A0ABR2ECP4_9ROSI</name>
<reference evidence="2 3" key="1">
    <citation type="journal article" date="2024" name="G3 (Bethesda)">
        <title>Genome assembly of Hibiscus sabdariffa L. provides insights into metabolisms of medicinal natural products.</title>
        <authorList>
            <person name="Kim T."/>
        </authorList>
    </citation>
    <scope>NUCLEOTIDE SEQUENCE [LARGE SCALE GENOMIC DNA]</scope>
    <source>
        <strain evidence="2">TK-2024</strain>
        <tissue evidence="2">Old leaves</tissue>
    </source>
</reference>
<proteinExistence type="predicted"/>
<gene>
    <name evidence="2" type="ORF">V6N12_003116</name>
</gene>
<keyword evidence="3" id="KW-1185">Reference proteome</keyword>
<feature type="compositionally biased region" description="Basic and acidic residues" evidence="1">
    <location>
        <begin position="1"/>
        <end position="21"/>
    </location>
</feature>
<evidence type="ECO:0000256" key="1">
    <source>
        <dbReference type="SAM" id="MobiDB-lite"/>
    </source>
</evidence>